<comment type="caution">
    <text evidence="1">The sequence shown here is derived from an EMBL/GenBank/DDBJ whole genome shotgun (WGS) entry which is preliminary data.</text>
</comment>
<organism evidence="1 2">
    <name type="scientific">Dendrolimus kikuchii</name>
    <dbReference type="NCBI Taxonomy" id="765133"/>
    <lineage>
        <taxon>Eukaryota</taxon>
        <taxon>Metazoa</taxon>
        <taxon>Ecdysozoa</taxon>
        <taxon>Arthropoda</taxon>
        <taxon>Hexapoda</taxon>
        <taxon>Insecta</taxon>
        <taxon>Pterygota</taxon>
        <taxon>Neoptera</taxon>
        <taxon>Endopterygota</taxon>
        <taxon>Lepidoptera</taxon>
        <taxon>Glossata</taxon>
        <taxon>Ditrysia</taxon>
        <taxon>Bombycoidea</taxon>
        <taxon>Lasiocampidae</taxon>
        <taxon>Dendrolimus</taxon>
    </lineage>
</organism>
<gene>
    <name evidence="1" type="ORF">K1T71_012516</name>
</gene>
<sequence length="519" mass="59051">MTASIVVISLLVSVAANDAAKILGVFPVPSISHQIVFTPLMSELARRGHDVIVITTDPVFPKGKTPENFTEIDVHDISYELWKRHVLLTSKVSTDDQVLQMKHAFEIVNLIFKAQMMTEEVKEVINRNAKFDFLVLEICVKPVLALSHLIKAPVIQNSSLGAVYDSHKIMGSSIHPLLYPMMSAQRIYNLTMTQKLKSMYDYYLYTGMYSSLEADENKMLRKLFGDDTLPLNELTNNVDMLFLNVHPIWEDNRPVPPNVVYVGCLNELPEKKLLPKDLQKYLDSSNNGVIYISFGSNILPSMLSPEKIEILIGAFAKLPYDVLFKWDKEKLPGNTKNVKTAKWFPQTDILRHPNTKAFITQGGLQSTCESIKCGVPLIGIPLFSDQWYNVEKYVRHGIGLRLDLEKLNEDKVIRAVRNVVEDNSYRQNVKKLNEIMNDMPQSPLERAVWWTEHILRHGGGKHLRAPAANMSWTEYLELELVVNVALFLIITAILILLVGVCSIKLILRFFITEKKCKEM</sequence>
<proteinExistence type="predicted"/>
<keyword evidence="2" id="KW-1185">Reference proteome</keyword>
<evidence type="ECO:0000313" key="1">
    <source>
        <dbReference type="EMBL" id="KAJ0171753.1"/>
    </source>
</evidence>
<accession>A0ACC1CJI8</accession>
<dbReference type="EMBL" id="CM034409">
    <property type="protein sequence ID" value="KAJ0171753.1"/>
    <property type="molecule type" value="Genomic_DNA"/>
</dbReference>
<protein>
    <submittedName>
        <fullName evidence="1">Uncharacterized protein</fullName>
    </submittedName>
</protein>
<evidence type="ECO:0000313" key="2">
    <source>
        <dbReference type="Proteomes" id="UP000824533"/>
    </source>
</evidence>
<dbReference type="Proteomes" id="UP000824533">
    <property type="component" value="Linkage Group LG23"/>
</dbReference>
<name>A0ACC1CJI8_9NEOP</name>
<reference evidence="1 2" key="1">
    <citation type="journal article" date="2021" name="Front. Genet.">
        <title>Chromosome-Level Genome Assembly Reveals Significant Gene Expansion in the Toll and IMD Signaling Pathways of Dendrolimus kikuchii.</title>
        <authorList>
            <person name="Zhou J."/>
            <person name="Wu P."/>
            <person name="Xiong Z."/>
            <person name="Liu N."/>
            <person name="Zhao N."/>
            <person name="Ji M."/>
            <person name="Qiu Y."/>
            <person name="Yang B."/>
        </authorList>
    </citation>
    <scope>NUCLEOTIDE SEQUENCE [LARGE SCALE GENOMIC DNA]</scope>
    <source>
        <strain evidence="1">Ann1</strain>
    </source>
</reference>